<dbReference type="SUPFAM" id="SSF49299">
    <property type="entry name" value="PKD domain"/>
    <property type="match status" value="1"/>
</dbReference>
<dbReference type="InterPro" id="IPR022409">
    <property type="entry name" value="PKD/Chitinase_dom"/>
</dbReference>
<evidence type="ECO:0000313" key="3">
    <source>
        <dbReference type="EMBL" id="MCL1123352.1"/>
    </source>
</evidence>
<proteinExistence type="predicted"/>
<evidence type="ECO:0000256" key="1">
    <source>
        <dbReference type="ARBA" id="ARBA00001913"/>
    </source>
</evidence>
<dbReference type="InterPro" id="IPR035986">
    <property type="entry name" value="PKD_dom_sf"/>
</dbReference>
<keyword evidence="4" id="KW-1185">Reference proteome</keyword>
<dbReference type="InterPro" id="IPR000601">
    <property type="entry name" value="PKD_dom"/>
</dbReference>
<comment type="cofactor">
    <cofactor evidence="1">
        <name>Ca(2+)</name>
        <dbReference type="ChEBI" id="CHEBI:29108"/>
    </cofactor>
</comment>
<dbReference type="Gene3D" id="2.60.40.10">
    <property type="entry name" value="Immunoglobulins"/>
    <property type="match status" value="1"/>
</dbReference>
<name>A0ABT0L6N7_9GAMM</name>
<dbReference type="CDD" id="cd00146">
    <property type="entry name" value="PKD"/>
    <property type="match status" value="1"/>
</dbReference>
<dbReference type="PROSITE" id="PS50093">
    <property type="entry name" value="PKD"/>
    <property type="match status" value="1"/>
</dbReference>
<evidence type="ECO:0000313" key="4">
    <source>
        <dbReference type="Proteomes" id="UP001203423"/>
    </source>
</evidence>
<dbReference type="InterPro" id="IPR007280">
    <property type="entry name" value="Peptidase_C_arc/bac"/>
</dbReference>
<feature type="domain" description="PKD" evidence="2">
    <location>
        <begin position="104"/>
        <end position="139"/>
    </location>
</feature>
<dbReference type="InterPro" id="IPR013783">
    <property type="entry name" value="Ig-like_fold"/>
</dbReference>
<evidence type="ECO:0000259" key="2">
    <source>
        <dbReference type="PROSITE" id="PS50093"/>
    </source>
</evidence>
<comment type="caution">
    <text evidence="3">The sequence shown here is derived from an EMBL/GenBank/DDBJ whole genome shotgun (WGS) entry which is preliminary data.</text>
</comment>
<reference evidence="3 4" key="1">
    <citation type="submission" date="2022-01" db="EMBL/GenBank/DDBJ databases">
        <title>Whole genome-based taxonomy of the Shewanellaceae.</title>
        <authorList>
            <person name="Martin-Rodriguez A.J."/>
        </authorList>
    </citation>
    <scope>NUCLEOTIDE SEQUENCE [LARGE SCALE GENOMIC DNA]</scope>
    <source>
        <strain evidence="3 4">DSM 17177</strain>
    </source>
</reference>
<gene>
    <name evidence="3" type="ORF">L2764_02360</name>
</gene>
<dbReference type="Pfam" id="PF18911">
    <property type="entry name" value="PKD_4"/>
    <property type="match status" value="1"/>
</dbReference>
<dbReference type="Pfam" id="PF04151">
    <property type="entry name" value="PPC"/>
    <property type="match status" value="1"/>
</dbReference>
<accession>A0ABT0L6N7</accession>
<dbReference type="SMART" id="SM00089">
    <property type="entry name" value="PKD"/>
    <property type="match status" value="1"/>
</dbReference>
<dbReference type="EMBL" id="JAKIKS010000004">
    <property type="protein sequence ID" value="MCL1123352.1"/>
    <property type="molecule type" value="Genomic_DNA"/>
</dbReference>
<sequence length="238" mass="25942">MALSGGTGDADLYVKYGEAPTFNRFDCRPYLAGNDEACSLPSSAAGVYWVMVHAWSAYDDARLIASAEALTPNELPVADFTAEFSHGLANFNSTSVDNDGTIDTWYWDFGDGSQAQGEHVTHQYTNSGEYAVTLSVQDNQDGTGLKAQYFVVEASNDNFPLIIKAVNQSRQGSARVSLDWNNLDDNAFLIYRDGIQIGSANNSQFIDRFNTNAVSEVTYQVCTSAGICSTQQVVNFEN</sequence>
<dbReference type="Proteomes" id="UP001203423">
    <property type="component" value="Unassembled WGS sequence"/>
</dbReference>
<dbReference type="Gene3D" id="2.60.120.380">
    <property type="match status" value="1"/>
</dbReference>
<protein>
    <submittedName>
        <fullName evidence="3">PKD domain-containing protein</fullName>
    </submittedName>
</protein>
<organism evidence="3 4">
    <name type="scientific">Shewanella surugensis</name>
    <dbReference type="NCBI Taxonomy" id="212020"/>
    <lineage>
        <taxon>Bacteria</taxon>
        <taxon>Pseudomonadati</taxon>
        <taxon>Pseudomonadota</taxon>
        <taxon>Gammaproteobacteria</taxon>
        <taxon>Alteromonadales</taxon>
        <taxon>Shewanellaceae</taxon>
        <taxon>Shewanella</taxon>
    </lineage>
</organism>